<dbReference type="EMBL" id="JBEXIP010000032">
    <property type="protein sequence ID" value="MET8437045.1"/>
    <property type="molecule type" value="Genomic_DNA"/>
</dbReference>
<dbReference type="InterPro" id="IPR006140">
    <property type="entry name" value="D-isomer_DH_NAD-bd"/>
</dbReference>
<dbReference type="SUPFAM" id="SSF52283">
    <property type="entry name" value="Formate/glycerate dehydrogenase catalytic domain-like"/>
    <property type="match status" value="1"/>
</dbReference>
<dbReference type="RefSeq" id="WP_356674143.1">
    <property type="nucleotide sequence ID" value="NZ_JBEXEF010000156.1"/>
</dbReference>
<feature type="domain" description="D-isomer specific 2-hydroxyacid dehydrogenase catalytic" evidence="5">
    <location>
        <begin position="36"/>
        <end position="318"/>
    </location>
</feature>
<comment type="similarity">
    <text evidence="1 4">Belongs to the D-isomer specific 2-hydroxyacid dehydrogenase family.</text>
</comment>
<evidence type="ECO:0000313" key="8">
    <source>
        <dbReference type="Proteomes" id="UP001550044"/>
    </source>
</evidence>
<dbReference type="InterPro" id="IPR036291">
    <property type="entry name" value="NAD(P)-bd_dom_sf"/>
</dbReference>
<keyword evidence="8" id="KW-1185">Reference proteome</keyword>
<feature type="domain" description="D-isomer specific 2-hydroxyacid dehydrogenase NAD-binding" evidence="6">
    <location>
        <begin position="115"/>
        <end position="286"/>
    </location>
</feature>
<dbReference type="Pfam" id="PF02826">
    <property type="entry name" value="2-Hacid_dh_C"/>
    <property type="match status" value="1"/>
</dbReference>
<accession>A0ABV2UGR5</accession>
<protein>
    <submittedName>
        <fullName evidence="7">D-2-hydroxyacid dehydrogenase</fullName>
    </submittedName>
</protein>
<organism evidence="7 8">
    <name type="scientific">Streptomyces sp. 900116325</name>
    <dbReference type="NCBI Taxonomy" id="3154295"/>
    <lineage>
        <taxon>Bacteria</taxon>
        <taxon>Bacillati</taxon>
        <taxon>Actinomycetota</taxon>
        <taxon>Actinomycetes</taxon>
        <taxon>Kitasatosporales</taxon>
        <taxon>Streptomycetaceae</taxon>
        <taxon>Streptomyces</taxon>
    </lineage>
</organism>
<evidence type="ECO:0000256" key="2">
    <source>
        <dbReference type="ARBA" id="ARBA00023002"/>
    </source>
</evidence>
<dbReference type="CDD" id="cd05300">
    <property type="entry name" value="2-Hacid_dh_1"/>
    <property type="match status" value="1"/>
</dbReference>
<proteinExistence type="inferred from homology"/>
<keyword evidence="2 4" id="KW-0560">Oxidoreductase</keyword>
<dbReference type="PANTHER" id="PTHR43333">
    <property type="entry name" value="2-HACID_DH_C DOMAIN-CONTAINING PROTEIN"/>
    <property type="match status" value="1"/>
</dbReference>
<comment type="caution">
    <text evidence="7">The sequence shown here is derived from an EMBL/GenBank/DDBJ whole genome shotgun (WGS) entry which is preliminary data.</text>
</comment>
<dbReference type="Proteomes" id="UP001550044">
    <property type="component" value="Unassembled WGS sequence"/>
</dbReference>
<name>A0ABV2UGR5_9ACTN</name>
<evidence type="ECO:0000313" key="7">
    <source>
        <dbReference type="EMBL" id="MET8437045.1"/>
    </source>
</evidence>
<reference evidence="7 8" key="1">
    <citation type="submission" date="2024-06" db="EMBL/GenBank/DDBJ databases">
        <title>The Natural Products Discovery Center: Release of the First 8490 Sequenced Strains for Exploring Actinobacteria Biosynthetic Diversity.</title>
        <authorList>
            <person name="Kalkreuter E."/>
            <person name="Kautsar S.A."/>
            <person name="Yang D."/>
            <person name="Bader C.D."/>
            <person name="Teijaro C.N."/>
            <person name="Fluegel L."/>
            <person name="Davis C.M."/>
            <person name="Simpson J.R."/>
            <person name="Lauterbach L."/>
            <person name="Steele A.D."/>
            <person name="Gui C."/>
            <person name="Meng S."/>
            <person name="Li G."/>
            <person name="Viehrig K."/>
            <person name="Ye F."/>
            <person name="Su P."/>
            <person name="Kiefer A.F."/>
            <person name="Nichols A."/>
            <person name="Cepeda A.J."/>
            <person name="Yan W."/>
            <person name="Fan B."/>
            <person name="Jiang Y."/>
            <person name="Adhikari A."/>
            <person name="Zheng C.-J."/>
            <person name="Schuster L."/>
            <person name="Cowan T.M."/>
            <person name="Smanski M.J."/>
            <person name="Chevrette M.G."/>
            <person name="De Carvalho L.P.S."/>
            <person name="Shen B."/>
        </authorList>
    </citation>
    <scope>NUCLEOTIDE SEQUENCE [LARGE SCALE GENOMIC DNA]</scope>
    <source>
        <strain evidence="7 8">NPDC005137</strain>
    </source>
</reference>
<keyword evidence="3" id="KW-0520">NAD</keyword>
<evidence type="ECO:0000256" key="3">
    <source>
        <dbReference type="ARBA" id="ARBA00023027"/>
    </source>
</evidence>
<evidence type="ECO:0000259" key="5">
    <source>
        <dbReference type="Pfam" id="PF00389"/>
    </source>
</evidence>
<dbReference type="InterPro" id="IPR006139">
    <property type="entry name" value="D-isomer_2_OHA_DH_cat_dom"/>
</dbReference>
<dbReference type="Gene3D" id="3.40.50.720">
    <property type="entry name" value="NAD(P)-binding Rossmann-like Domain"/>
    <property type="match status" value="2"/>
</dbReference>
<evidence type="ECO:0000256" key="1">
    <source>
        <dbReference type="ARBA" id="ARBA00005854"/>
    </source>
</evidence>
<evidence type="ECO:0000259" key="6">
    <source>
        <dbReference type="Pfam" id="PF02826"/>
    </source>
</evidence>
<gene>
    <name evidence="7" type="ORF">ABZV61_30635</name>
</gene>
<sequence length="340" mass="36641">MPNHPVAPVGTPRVLVLADELPPGLAEVERVAEVLCMPEARLAEELPVAEVLLVWEFGTEALPAAWPADGGPRWVHTASAGVDKLMFPALNDSDAIVTNSRGVFEQPIAEYVAGQVIALAKDFFGTYDLQRDRVWRHRPTHRVAGSHAVVVGGGPIGRATVRTLRALGIRAQLVGRTRREDDPEVGLVHGFDALDGLLPEADWVVNAAPLTPQTQDLFDAKVFARMKRGAHLINVGRGPSVVEEDLSAALESGQLGGAALDVFRTEPLPADSPLWQAPNLLVSPHMCADTIGWLDDLAEVFADNFARWRDGRPMRNVVDKQLGYVPVDTVTSPAAVGGNR</sequence>
<dbReference type="PANTHER" id="PTHR43333:SF1">
    <property type="entry name" value="D-ISOMER SPECIFIC 2-HYDROXYACID DEHYDROGENASE NAD-BINDING DOMAIN-CONTAINING PROTEIN"/>
    <property type="match status" value="1"/>
</dbReference>
<dbReference type="SUPFAM" id="SSF51735">
    <property type="entry name" value="NAD(P)-binding Rossmann-fold domains"/>
    <property type="match status" value="1"/>
</dbReference>
<evidence type="ECO:0000256" key="4">
    <source>
        <dbReference type="RuleBase" id="RU003719"/>
    </source>
</evidence>
<dbReference type="Pfam" id="PF00389">
    <property type="entry name" value="2-Hacid_dh"/>
    <property type="match status" value="1"/>
</dbReference>